<dbReference type="Pfam" id="PF01713">
    <property type="entry name" value="Smr"/>
    <property type="match status" value="1"/>
</dbReference>
<dbReference type="GO" id="GO:0043023">
    <property type="term" value="F:ribosomal large subunit binding"/>
    <property type="evidence" value="ECO:0007669"/>
    <property type="project" value="UniProtKB-UniRule"/>
</dbReference>
<dbReference type="GO" id="GO:0030983">
    <property type="term" value="F:mismatched DNA binding"/>
    <property type="evidence" value="ECO:0007669"/>
    <property type="project" value="InterPro"/>
</dbReference>
<name>A0A974GXS2_SEDHY</name>
<dbReference type="SUPFAM" id="SSF160443">
    <property type="entry name" value="SMR domain-like"/>
    <property type="match status" value="1"/>
</dbReference>
<dbReference type="GO" id="GO:0019843">
    <property type="term" value="F:rRNA binding"/>
    <property type="evidence" value="ECO:0007669"/>
    <property type="project" value="UniProtKB-UniRule"/>
</dbReference>
<keyword evidence="7 10" id="KW-0255">Endonuclease</keyword>
<sequence>MKNKSKSVLEFDKIIEILASFAETSLGKEEVRKLDTSSDLEGVKFKQKQTAEGVSIIIEKGAPPLGGFTQVKEYVKRGSVGGIISLRGLLNCADSLRAARLVKNYVLLNNKEEGSYEILEDLCNGIYTNKDIEERIYNIIINEEEIADDASPELKRIRKEIQIKQNSIKNKINQIVGSSTIQKYLQENIVTMRNDRYVIPVRKEYRSMVKGIIHDQSSTGSTLFIEPIAIVEMTNEISDLKMAEKKEVERILLELSAMIGEVADDMLTNQDILKELDFVFAKGKFAISINAVEPKLNERGYIRIKKGRHPLIDKNVVVPIDAWLGDEFTTLIITGPNTGGKTVSLKTLGLFSLMGMAGLHLPAEYGTEISVFSAVYADIGDEQSIEQSLSTFSSHMTNIVKIMKEVDEKSFVLFDELGAGTDPTEGAALAIAILDTLHERKIVTAATTHYSELKLYALTTDDVINGSVEFNVETLSPTYKLSIGVPGKSNAFEISRKLGLNQDIIDKAKRTIETDKVEFEDALKQIEENRIYIEAKKTEIDRLNEESQKKHSSFLAKERKALEKSEKMINEANYEARKIVESAKKETAEIIKELRKLSLDMDKDKVRRVNELRQSLTEKTKEVEENQYSDQIFEDDNYDDETPLSNGDAVLVRSLNQKGHIISEFDNSQNVMVQIGLIKTKVKKSDLVKIKSEDEKKQKTNTSRMVKLKTSSINPTIDLRGLNLDEALLELDKYLDDAFMSNLNEVQVIHGKGTGVLREGVTQFLKKHKHVKESRLGSFNEGGDGVTVVTFK</sequence>
<dbReference type="SUPFAM" id="SSF48334">
    <property type="entry name" value="DNA repair protein MutS, domain III"/>
    <property type="match status" value="1"/>
</dbReference>
<keyword evidence="4 7" id="KW-0067">ATP-binding</keyword>
<dbReference type="InterPro" id="IPR036063">
    <property type="entry name" value="Smr_dom_sf"/>
</dbReference>
<dbReference type="PROSITE" id="PS50828">
    <property type="entry name" value="SMR"/>
    <property type="match status" value="1"/>
</dbReference>
<dbReference type="InterPro" id="IPR000432">
    <property type="entry name" value="DNA_mismatch_repair_MutS_C"/>
</dbReference>
<evidence type="ECO:0000313" key="11">
    <source>
        <dbReference type="Proteomes" id="UP000611629"/>
    </source>
</evidence>
<dbReference type="InterPro" id="IPR005747">
    <property type="entry name" value="MutS2"/>
</dbReference>
<keyword evidence="6 7" id="KW-0238">DNA-binding</keyword>
<dbReference type="NCBIfam" id="TIGR01069">
    <property type="entry name" value="mutS2"/>
    <property type="match status" value="1"/>
</dbReference>
<dbReference type="PANTHER" id="PTHR48466">
    <property type="entry name" value="OS10G0509000 PROTEIN-RELATED"/>
    <property type="match status" value="1"/>
</dbReference>
<dbReference type="SMART" id="SM00534">
    <property type="entry name" value="MUTSac"/>
    <property type="match status" value="1"/>
</dbReference>
<keyword evidence="8" id="KW-0175">Coiled coil</keyword>
<organism evidence="10 11">
    <name type="scientific">Sedimentibacter hydroxybenzoicus DSM 7310</name>
    <dbReference type="NCBI Taxonomy" id="1123245"/>
    <lineage>
        <taxon>Bacteria</taxon>
        <taxon>Bacillati</taxon>
        <taxon>Bacillota</taxon>
        <taxon>Tissierellia</taxon>
        <taxon>Sedimentibacter</taxon>
    </lineage>
</organism>
<dbReference type="GO" id="GO:0072344">
    <property type="term" value="P:rescue of stalled ribosome"/>
    <property type="evidence" value="ECO:0007669"/>
    <property type="project" value="UniProtKB-UniRule"/>
</dbReference>
<evidence type="ECO:0000256" key="7">
    <source>
        <dbReference type="HAMAP-Rule" id="MF_00092"/>
    </source>
</evidence>
<comment type="subunit">
    <text evidence="7">Homodimer. Binds to stalled ribosomes, contacting rRNA.</text>
</comment>
<keyword evidence="1 7" id="KW-0699">rRNA-binding</keyword>
<dbReference type="Pfam" id="PF00488">
    <property type="entry name" value="MutS_V"/>
    <property type="match status" value="1"/>
</dbReference>
<dbReference type="GO" id="GO:0016887">
    <property type="term" value="F:ATP hydrolysis activity"/>
    <property type="evidence" value="ECO:0007669"/>
    <property type="project" value="InterPro"/>
</dbReference>
<dbReference type="EC" id="3.1.-.-" evidence="7"/>
<dbReference type="InterPro" id="IPR007696">
    <property type="entry name" value="DNA_mismatch_repair_MutS_core"/>
</dbReference>
<dbReference type="PANTHER" id="PTHR48466:SF2">
    <property type="entry name" value="OS10G0509000 PROTEIN"/>
    <property type="match status" value="1"/>
</dbReference>
<dbReference type="AlphaFoldDB" id="A0A974GXS2"/>
<dbReference type="Proteomes" id="UP000611629">
    <property type="component" value="Unassembled WGS sequence"/>
</dbReference>
<dbReference type="HAMAP" id="MF_00092">
    <property type="entry name" value="MutS2"/>
    <property type="match status" value="1"/>
</dbReference>
<dbReference type="EC" id="3.6.4.-" evidence="7"/>
<dbReference type="PIRSF" id="PIRSF005814">
    <property type="entry name" value="MutS_YshD"/>
    <property type="match status" value="1"/>
</dbReference>
<dbReference type="FunFam" id="3.40.50.300:FF:000830">
    <property type="entry name" value="Endonuclease MutS2"/>
    <property type="match status" value="1"/>
</dbReference>
<feature type="coiled-coil region" evidence="8">
    <location>
        <begin position="509"/>
        <end position="626"/>
    </location>
</feature>
<comment type="caution">
    <text evidence="10">The sequence shown here is derived from an EMBL/GenBank/DDBJ whole genome shotgun (WGS) entry which is preliminary data.</text>
</comment>
<reference evidence="10" key="1">
    <citation type="submission" date="2020-07" db="EMBL/GenBank/DDBJ databases">
        <title>Genomic analysis of a strain of Sedimentibacter Hydroxybenzoicus DSM7310.</title>
        <authorList>
            <person name="Ma S."/>
        </authorList>
    </citation>
    <scope>NUCLEOTIDE SEQUENCE</scope>
    <source>
        <strain evidence="10">DSM 7310</strain>
    </source>
</reference>
<dbReference type="SMART" id="SM00533">
    <property type="entry name" value="MUTSd"/>
    <property type="match status" value="1"/>
</dbReference>
<dbReference type="EMBL" id="JACBNQ010000032">
    <property type="protein sequence ID" value="NYB75907.1"/>
    <property type="molecule type" value="Genomic_DNA"/>
</dbReference>
<evidence type="ECO:0000256" key="6">
    <source>
        <dbReference type="ARBA" id="ARBA00023125"/>
    </source>
</evidence>
<comment type="similarity">
    <text evidence="7">Belongs to the DNA mismatch repair MutS family. MutS2 subfamily.</text>
</comment>
<evidence type="ECO:0000256" key="3">
    <source>
        <dbReference type="ARBA" id="ARBA00022801"/>
    </source>
</evidence>
<feature type="binding site" evidence="7">
    <location>
        <begin position="335"/>
        <end position="342"/>
    </location>
    <ligand>
        <name>ATP</name>
        <dbReference type="ChEBI" id="CHEBI:30616"/>
    </ligand>
</feature>
<dbReference type="PROSITE" id="PS00486">
    <property type="entry name" value="DNA_MISMATCH_REPAIR_2"/>
    <property type="match status" value="1"/>
</dbReference>
<dbReference type="Gene3D" id="3.40.50.300">
    <property type="entry name" value="P-loop containing nucleotide triphosphate hydrolases"/>
    <property type="match status" value="1"/>
</dbReference>
<proteinExistence type="inferred from homology"/>
<evidence type="ECO:0000259" key="9">
    <source>
        <dbReference type="PROSITE" id="PS50828"/>
    </source>
</evidence>
<dbReference type="GO" id="GO:0006298">
    <property type="term" value="P:mismatch repair"/>
    <property type="evidence" value="ECO:0007669"/>
    <property type="project" value="InterPro"/>
</dbReference>
<dbReference type="InterPro" id="IPR036187">
    <property type="entry name" value="DNA_mismatch_repair_MutS_sf"/>
</dbReference>
<dbReference type="RefSeq" id="WP_179239626.1">
    <property type="nucleotide sequence ID" value="NZ_JACBNQ010000032.1"/>
</dbReference>
<dbReference type="InterPro" id="IPR002625">
    <property type="entry name" value="Smr_dom"/>
</dbReference>
<dbReference type="GO" id="GO:0005524">
    <property type="term" value="F:ATP binding"/>
    <property type="evidence" value="ECO:0007669"/>
    <property type="project" value="UniProtKB-UniRule"/>
</dbReference>
<keyword evidence="7" id="KW-0540">Nuclease</keyword>
<keyword evidence="5 7" id="KW-0694">RNA-binding</keyword>
<dbReference type="SMART" id="SM00463">
    <property type="entry name" value="SMR"/>
    <property type="match status" value="1"/>
</dbReference>
<keyword evidence="2 7" id="KW-0547">Nucleotide-binding</keyword>
<evidence type="ECO:0000313" key="10">
    <source>
        <dbReference type="EMBL" id="NYB75907.1"/>
    </source>
</evidence>
<evidence type="ECO:0000256" key="5">
    <source>
        <dbReference type="ARBA" id="ARBA00022884"/>
    </source>
</evidence>
<evidence type="ECO:0000256" key="8">
    <source>
        <dbReference type="SAM" id="Coils"/>
    </source>
</evidence>
<evidence type="ECO:0000256" key="1">
    <source>
        <dbReference type="ARBA" id="ARBA00022730"/>
    </source>
</evidence>
<protein>
    <recommendedName>
        <fullName evidence="7">Endonuclease MutS2</fullName>
        <ecNumber evidence="7">3.1.-.-</ecNumber>
    </recommendedName>
    <alternativeName>
        <fullName evidence="7">Ribosome-associated protein quality control-upstream factor</fullName>
        <shortName evidence="7">RQC-upstream factor</shortName>
        <shortName evidence="7">RqcU</shortName>
        <ecNumber evidence="7">3.6.4.-</ecNumber>
    </alternativeName>
</protein>
<dbReference type="Gene3D" id="3.30.1370.110">
    <property type="match status" value="1"/>
</dbReference>
<dbReference type="InterPro" id="IPR046893">
    <property type="entry name" value="MSSS"/>
</dbReference>
<dbReference type="InterPro" id="IPR027417">
    <property type="entry name" value="P-loop_NTPase"/>
</dbReference>
<gene>
    <name evidence="7" type="primary">mutS2</name>
    <name evidence="7" type="synonym">rqcU</name>
    <name evidence="10" type="ORF">HZF24_17290</name>
</gene>
<keyword evidence="11" id="KW-1185">Reference proteome</keyword>
<accession>A0A974GXS2</accession>
<feature type="domain" description="Smr" evidence="9">
    <location>
        <begin position="717"/>
        <end position="792"/>
    </location>
</feature>
<dbReference type="GO" id="GO:0045910">
    <property type="term" value="P:negative regulation of DNA recombination"/>
    <property type="evidence" value="ECO:0007669"/>
    <property type="project" value="InterPro"/>
</dbReference>
<dbReference type="Pfam" id="PF20297">
    <property type="entry name" value="MSSS"/>
    <property type="match status" value="1"/>
</dbReference>
<dbReference type="SUPFAM" id="SSF52540">
    <property type="entry name" value="P-loop containing nucleoside triphosphate hydrolases"/>
    <property type="match status" value="1"/>
</dbReference>
<dbReference type="GO" id="GO:0004519">
    <property type="term" value="F:endonuclease activity"/>
    <property type="evidence" value="ECO:0007669"/>
    <property type="project" value="UniProtKB-UniRule"/>
</dbReference>
<comment type="function">
    <text evidence="7">Endonuclease that is involved in the suppression of homologous recombination and thus may have a key role in the control of bacterial genetic diversity.</text>
</comment>
<comment type="function">
    <text evidence="7">Acts as a ribosome collision sensor, splitting the ribosome into its 2 subunits. Detects stalled/collided 70S ribosomes which it binds and splits by an ATP-hydrolysis driven conformational change. Acts upstream of the ribosome quality control system (RQC), a ribosome-associated complex that mediates the extraction of incompletely synthesized nascent chains from stalled ribosomes and their subsequent degradation. Probably generates substrates for RQC.</text>
</comment>
<evidence type="ECO:0000256" key="4">
    <source>
        <dbReference type="ARBA" id="ARBA00022840"/>
    </source>
</evidence>
<dbReference type="CDD" id="cd03280">
    <property type="entry name" value="ABC_MutS2"/>
    <property type="match status" value="1"/>
</dbReference>
<dbReference type="GO" id="GO:0140664">
    <property type="term" value="F:ATP-dependent DNA damage sensor activity"/>
    <property type="evidence" value="ECO:0007669"/>
    <property type="project" value="InterPro"/>
</dbReference>
<keyword evidence="3 7" id="KW-0378">Hydrolase</keyword>
<evidence type="ECO:0000256" key="2">
    <source>
        <dbReference type="ARBA" id="ARBA00022741"/>
    </source>
</evidence>
<dbReference type="InterPro" id="IPR045076">
    <property type="entry name" value="MutS"/>
</dbReference>